<dbReference type="PANTHER" id="PTHR24121:SF23">
    <property type="entry name" value="NO MECHANORECEPTOR POTENTIAL C, ISOFORM H"/>
    <property type="match status" value="1"/>
</dbReference>
<gene>
    <name evidence="2" type="ORF">CYNAS_LOCUS14361</name>
</gene>
<organism evidence="2 3">
    <name type="scientific">Cylicocyclus nassatus</name>
    <name type="common">Nematode worm</name>
    <dbReference type="NCBI Taxonomy" id="53992"/>
    <lineage>
        <taxon>Eukaryota</taxon>
        <taxon>Metazoa</taxon>
        <taxon>Ecdysozoa</taxon>
        <taxon>Nematoda</taxon>
        <taxon>Chromadorea</taxon>
        <taxon>Rhabditida</taxon>
        <taxon>Rhabditina</taxon>
        <taxon>Rhabditomorpha</taxon>
        <taxon>Strongyloidea</taxon>
        <taxon>Strongylidae</taxon>
        <taxon>Cylicocyclus</taxon>
    </lineage>
</organism>
<feature type="compositionally biased region" description="Basic and acidic residues" evidence="1">
    <location>
        <begin position="12"/>
        <end position="21"/>
    </location>
</feature>
<evidence type="ECO:0000313" key="3">
    <source>
        <dbReference type="Proteomes" id="UP001176961"/>
    </source>
</evidence>
<feature type="region of interest" description="Disordered" evidence="1">
    <location>
        <begin position="1"/>
        <end position="21"/>
    </location>
</feature>
<feature type="compositionally biased region" description="Acidic residues" evidence="1">
    <location>
        <begin position="67"/>
        <end position="79"/>
    </location>
</feature>
<dbReference type="PANTHER" id="PTHR24121">
    <property type="entry name" value="NO MECHANORECEPTOR POTENTIAL C, ISOFORM D-RELATED"/>
    <property type="match status" value="1"/>
</dbReference>
<protein>
    <submittedName>
        <fullName evidence="2">Uncharacterized protein</fullName>
    </submittedName>
</protein>
<evidence type="ECO:0000256" key="1">
    <source>
        <dbReference type="SAM" id="MobiDB-lite"/>
    </source>
</evidence>
<dbReference type="InterPro" id="IPR036770">
    <property type="entry name" value="Ankyrin_rpt-contain_sf"/>
</dbReference>
<evidence type="ECO:0000313" key="2">
    <source>
        <dbReference type="EMBL" id="CAJ0602378.1"/>
    </source>
</evidence>
<dbReference type="Gene3D" id="1.25.40.20">
    <property type="entry name" value="Ankyrin repeat-containing domain"/>
    <property type="match status" value="2"/>
</dbReference>
<dbReference type="AlphaFoldDB" id="A0AA36H2F7"/>
<dbReference type="Pfam" id="PF12796">
    <property type="entry name" value="Ank_2"/>
    <property type="match status" value="1"/>
</dbReference>
<dbReference type="InterPro" id="IPR002110">
    <property type="entry name" value="Ankyrin_rpt"/>
</dbReference>
<comment type="caution">
    <text evidence="2">The sequence shown here is derived from an EMBL/GenBank/DDBJ whole genome shotgun (WGS) entry which is preliminary data.</text>
</comment>
<dbReference type="SMART" id="SM00248">
    <property type="entry name" value="ANK"/>
    <property type="match status" value="4"/>
</dbReference>
<dbReference type="Proteomes" id="UP001176961">
    <property type="component" value="Unassembled WGS sequence"/>
</dbReference>
<accession>A0AA36H2F7</accession>
<feature type="region of interest" description="Disordered" evidence="1">
    <location>
        <begin position="50"/>
        <end position="130"/>
    </location>
</feature>
<reference evidence="2" key="1">
    <citation type="submission" date="2023-07" db="EMBL/GenBank/DDBJ databases">
        <authorList>
            <consortium name="CYATHOMIX"/>
        </authorList>
    </citation>
    <scope>NUCLEOTIDE SEQUENCE</scope>
    <source>
        <strain evidence="2">N/A</strain>
    </source>
</reference>
<proteinExistence type="predicted"/>
<sequence length="724" mass="82309">MAHKGRRPTQKQQRELDAKMHETLRSLMFRQYERETSVRRSALLEAQRILAGKGDQLAVEPKKEPTSDDDLDLECDLELEQPVQIVEEQPAPSSSRAPAPRPRKPESRPRARRTGELAEPGPAPARVTRSSAVHNEVPRLEVTAQDDVELEEVSMVEPQDVSDEPLFDNQLTAEEKLRLSEGGVVAGALDIDIDVDTEVTLDQLKTLSLEEVCIRMAYCAHNALQGGDTRHSASWYKGLMKTCLEAVNTHEYPRPHLPFEVERIFDDYCHKIAEQKRAEDARNAVKLERRSIGCTTTLFECVYPVSTESMTSNKVLLTGVTGDAAAFFKLYLQNVHIRQGKQCYHDCICYSVSYRQPNVLHFAAAYGNAEFIKKVMFPEDALPHDQAIREHYKTMIEGWLLGAIEQGGTKMYPFDVAVFYNYKDCAREFLGSKDFAKALQDRKTEMTMPRSSLNYNEYIESPLSMAVYHGNSEMIKMLHNWQLIQPQHFPQAFREAANAGDVQMLTELYEMCRRNVTYIVEQDKERPMQTPLHVAAAAGHLRAVQYICTWGEFVRTKPDAVGDLPLTYAIENGHMAIADWLMHTYPNEINPTVIRSAVACKRNRLAKQIFDKLLHFDEIIDKIKPLNFAVEVENFHCAEYFLKQYMIAKKVNTAPWSEDVAQALHNVLQCRSLPADKKTKFVIAFQLAGVKISMVNIIKIVKDKSVAALICNSLRNSFNQPKVL</sequence>
<dbReference type="EMBL" id="CATQJL010000305">
    <property type="protein sequence ID" value="CAJ0602378.1"/>
    <property type="molecule type" value="Genomic_DNA"/>
</dbReference>
<dbReference type="SUPFAM" id="SSF48403">
    <property type="entry name" value="Ankyrin repeat"/>
    <property type="match status" value="1"/>
</dbReference>
<name>A0AA36H2F7_CYLNA</name>
<keyword evidence="3" id="KW-1185">Reference proteome</keyword>
<feature type="compositionally biased region" description="Basic and acidic residues" evidence="1">
    <location>
        <begin position="103"/>
        <end position="116"/>
    </location>
</feature>